<protein>
    <submittedName>
        <fullName evidence="1">Uncharacterized protein</fullName>
    </submittedName>
</protein>
<dbReference type="Proteomes" id="UP000887458">
    <property type="component" value="Unassembled WGS sequence"/>
</dbReference>
<evidence type="ECO:0000313" key="1">
    <source>
        <dbReference type="EMBL" id="KAH9418497.1"/>
    </source>
</evidence>
<gene>
    <name evidence="1" type="ORF">DERP_011359</name>
</gene>
<accession>A0ABQ8J803</accession>
<dbReference type="EMBL" id="NJHN03000063">
    <property type="protein sequence ID" value="KAH9418497.1"/>
    <property type="molecule type" value="Genomic_DNA"/>
</dbReference>
<reference evidence="1 2" key="2">
    <citation type="journal article" date="2022" name="Mol. Biol. Evol.">
        <title>Comparative Genomics Reveals Insights into the Divergent Evolution of Astigmatic Mites and Household Pest Adaptations.</title>
        <authorList>
            <person name="Xiong Q."/>
            <person name="Wan A.T."/>
            <person name="Liu X."/>
            <person name="Fung C.S."/>
            <person name="Xiao X."/>
            <person name="Malainual N."/>
            <person name="Hou J."/>
            <person name="Wang L."/>
            <person name="Wang M."/>
            <person name="Yang K.Y."/>
            <person name="Cui Y."/>
            <person name="Leung E.L."/>
            <person name="Nong W."/>
            <person name="Shin S.K."/>
            <person name="Au S.W."/>
            <person name="Jeong K.Y."/>
            <person name="Chew F.T."/>
            <person name="Hui J.H."/>
            <person name="Leung T.F."/>
            <person name="Tungtrongchitr A."/>
            <person name="Zhong N."/>
            <person name="Liu Z."/>
            <person name="Tsui S.K."/>
        </authorList>
    </citation>
    <scope>NUCLEOTIDE SEQUENCE [LARGE SCALE GENOMIC DNA]</scope>
    <source>
        <strain evidence="1">Derp</strain>
    </source>
</reference>
<sequence length="102" mass="11629">MNEVENCLGGKHRPGMTINFLKKEFLKLPSQENCAHGLLDTIAGTQPKASSSSSSTTRFDHIFSLANGKNEKLERERENIKLNNIYVRIQTVHLYYISFEKT</sequence>
<reference evidence="1 2" key="1">
    <citation type="journal article" date="2018" name="J. Allergy Clin. Immunol.">
        <title>High-quality assembly of Dermatophagoides pteronyssinus genome and transcriptome reveals a wide range of novel allergens.</title>
        <authorList>
            <person name="Liu X.Y."/>
            <person name="Yang K.Y."/>
            <person name="Wang M.Q."/>
            <person name="Kwok J.S."/>
            <person name="Zeng X."/>
            <person name="Yang Z."/>
            <person name="Xiao X.J."/>
            <person name="Lau C.P."/>
            <person name="Li Y."/>
            <person name="Huang Z.M."/>
            <person name="Ba J.G."/>
            <person name="Yim A.K."/>
            <person name="Ouyang C.Y."/>
            <person name="Ngai S.M."/>
            <person name="Chan T.F."/>
            <person name="Leung E.L."/>
            <person name="Liu L."/>
            <person name="Liu Z.G."/>
            <person name="Tsui S.K."/>
        </authorList>
    </citation>
    <scope>NUCLEOTIDE SEQUENCE [LARGE SCALE GENOMIC DNA]</scope>
    <source>
        <strain evidence="1">Derp</strain>
    </source>
</reference>
<name>A0ABQ8J803_DERPT</name>
<comment type="caution">
    <text evidence="1">The sequence shown here is derived from an EMBL/GenBank/DDBJ whole genome shotgun (WGS) entry which is preliminary data.</text>
</comment>
<organism evidence="1 2">
    <name type="scientific">Dermatophagoides pteronyssinus</name>
    <name type="common">European house dust mite</name>
    <dbReference type="NCBI Taxonomy" id="6956"/>
    <lineage>
        <taxon>Eukaryota</taxon>
        <taxon>Metazoa</taxon>
        <taxon>Ecdysozoa</taxon>
        <taxon>Arthropoda</taxon>
        <taxon>Chelicerata</taxon>
        <taxon>Arachnida</taxon>
        <taxon>Acari</taxon>
        <taxon>Acariformes</taxon>
        <taxon>Sarcoptiformes</taxon>
        <taxon>Astigmata</taxon>
        <taxon>Psoroptidia</taxon>
        <taxon>Analgoidea</taxon>
        <taxon>Pyroglyphidae</taxon>
        <taxon>Dermatophagoidinae</taxon>
        <taxon>Dermatophagoides</taxon>
    </lineage>
</organism>
<proteinExistence type="predicted"/>
<keyword evidence="2" id="KW-1185">Reference proteome</keyword>
<evidence type="ECO:0000313" key="2">
    <source>
        <dbReference type="Proteomes" id="UP000887458"/>
    </source>
</evidence>
<feature type="non-terminal residue" evidence="1">
    <location>
        <position position="102"/>
    </location>
</feature>